<reference evidence="2 3" key="1">
    <citation type="submission" date="2018-03" db="EMBL/GenBank/DDBJ databases">
        <title>Pantoea intestinalis SRCM103226 isolated form the mealworm.</title>
        <authorList>
            <person name="Jeong D.-Y."/>
            <person name="Kim J.W."/>
        </authorList>
    </citation>
    <scope>NUCLEOTIDE SEQUENCE [LARGE SCALE GENOMIC DNA]</scope>
    <source>
        <strain evidence="2 3">SRCM103226</strain>
    </source>
</reference>
<organism evidence="2 3">
    <name type="scientific">Mixta intestinalis</name>
    <dbReference type="NCBI Taxonomy" id="1615494"/>
    <lineage>
        <taxon>Bacteria</taxon>
        <taxon>Pseudomonadati</taxon>
        <taxon>Pseudomonadota</taxon>
        <taxon>Gammaproteobacteria</taxon>
        <taxon>Enterobacterales</taxon>
        <taxon>Erwiniaceae</taxon>
        <taxon>Mixta</taxon>
    </lineage>
</organism>
<dbReference type="Proteomes" id="UP000464053">
    <property type="component" value="Chromosome"/>
</dbReference>
<name>A0A6P1Q2B2_9GAMM</name>
<evidence type="ECO:0000313" key="2">
    <source>
        <dbReference type="EMBL" id="QHM72277.1"/>
    </source>
</evidence>
<keyword evidence="1" id="KW-1133">Transmembrane helix</keyword>
<keyword evidence="3" id="KW-1185">Reference proteome</keyword>
<gene>
    <name evidence="2" type="ORF">C7M51_02588</name>
</gene>
<dbReference type="AlphaFoldDB" id="A0A6P1Q2B2"/>
<protein>
    <submittedName>
        <fullName evidence="2">Uncharacterized protein</fullName>
    </submittedName>
</protein>
<proteinExistence type="predicted"/>
<feature type="transmembrane region" description="Helical" evidence="1">
    <location>
        <begin position="13"/>
        <end position="30"/>
    </location>
</feature>
<evidence type="ECO:0000313" key="3">
    <source>
        <dbReference type="Proteomes" id="UP000464053"/>
    </source>
</evidence>
<dbReference type="EMBL" id="CP028271">
    <property type="protein sequence ID" value="QHM72277.1"/>
    <property type="molecule type" value="Genomic_DNA"/>
</dbReference>
<keyword evidence="1" id="KW-0812">Transmembrane</keyword>
<sequence>MKPVLAKWVSYPIFLWITTCKILFIVGDNVGKTPMNTRLCIGRSDKKSRLIMLLFLRRFLCTTALNVQNGCGYFLSNLWMPEWSFNS</sequence>
<keyword evidence="1" id="KW-0472">Membrane</keyword>
<evidence type="ECO:0000256" key="1">
    <source>
        <dbReference type="SAM" id="Phobius"/>
    </source>
</evidence>
<dbReference type="KEGG" id="mint:C7M51_02588"/>
<accession>A0A6P1Q2B2</accession>